<feature type="compositionally biased region" description="Basic and acidic residues" evidence="1">
    <location>
        <begin position="165"/>
        <end position="179"/>
    </location>
</feature>
<dbReference type="PANTHER" id="PTHR36756">
    <property type="entry name" value="EXPRESSED PROTEIN"/>
    <property type="match status" value="1"/>
</dbReference>
<dbReference type="RefSeq" id="XP_073112758.1">
    <property type="nucleotide sequence ID" value="XM_073256657.1"/>
</dbReference>
<dbReference type="RefSeq" id="XP_073112757.1">
    <property type="nucleotide sequence ID" value="XM_073256656.1"/>
</dbReference>
<evidence type="ECO:0000313" key="2">
    <source>
        <dbReference type="Proteomes" id="UP000504607"/>
    </source>
</evidence>
<accession>A0A6I9QF54</accession>
<dbReference type="GeneID" id="105034259"/>
<dbReference type="OrthoDB" id="1938010at2759"/>
<feature type="compositionally biased region" description="Polar residues" evidence="1">
    <location>
        <begin position="182"/>
        <end position="192"/>
    </location>
</feature>
<dbReference type="RefSeq" id="XP_019702493.1">
    <property type="nucleotide sequence ID" value="XM_019846934.2"/>
</dbReference>
<feature type="compositionally biased region" description="Polar residues" evidence="1">
    <location>
        <begin position="48"/>
        <end position="63"/>
    </location>
</feature>
<gene>
    <name evidence="3 4" type="primary">LOC105034259</name>
</gene>
<dbReference type="RefSeq" id="XP_010907637.1">
    <property type="nucleotide sequence ID" value="XM_010909335.3"/>
</dbReference>
<feature type="region of interest" description="Disordered" evidence="1">
    <location>
        <begin position="19"/>
        <end position="143"/>
    </location>
</feature>
<dbReference type="RefSeq" id="XP_073112762.1">
    <property type="nucleotide sequence ID" value="XM_073256661.1"/>
</dbReference>
<dbReference type="RefSeq" id="XP_073112761.1">
    <property type="nucleotide sequence ID" value="XM_073256660.1"/>
</dbReference>
<feature type="compositionally biased region" description="Basic and acidic residues" evidence="1">
    <location>
        <begin position="65"/>
        <end position="79"/>
    </location>
</feature>
<name>A0A6I9QF54_ELAGV</name>
<dbReference type="PANTHER" id="PTHR36756:SF1">
    <property type="entry name" value="EXPRESSED PROTEIN"/>
    <property type="match status" value="1"/>
</dbReference>
<sequence length="316" mass="35070">MPEVVVDIDAGRKRRLPAWMLRVSSPDKQRTSQSGDKTCSPLKDQPETQDAGSKSKGILTQDTDVSDKLDLSQRCEAKQGTRKARRRGLGLDKSKLSEAQTKHKKEADGGERMLDCRDTAKKQKLKSKRSKNSDMQVTSPGKEDEIELTVEDLVSIAEEYVNADKEKQHEHSITRESHLKANPSSLSASSNVNAGRPIQAAGSGKIISKCITTSSSSYLTDTERNKEKRLGGENFATNITRTGDTVQDMLDLFIGPLLQKPSAIEQENGTIKTESMNITVETDKQARSRELWREEGTLVLTKKKSSFKDKVAMFLD</sequence>
<evidence type="ECO:0000256" key="1">
    <source>
        <dbReference type="SAM" id="MobiDB-lite"/>
    </source>
</evidence>
<reference evidence="3 4" key="1">
    <citation type="submission" date="2025-04" db="UniProtKB">
        <authorList>
            <consortium name="RefSeq"/>
        </authorList>
    </citation>
    <scope>IDENTIFICATION</scope>
</reference>
<evidence type="ECO:0000313" key="4">
    <source>
        <dbReference type="RefSeq" id="XP_019702493.1"/>
    </source>
</evidence>
<organism evidence="2 3">
    <name type="scientific">Elaeis guineensis var. tenera</name>
    <name type="common">Oil palm</name>
    <dbReference type="NCBI Taxonomy" id="51953"/>
    <lineage>
        <taxon>Eukaryota</taxon>
        <taxon>Viridiplantae</taxon>
        <taxon>Streptophyta</taxon>
        <taxon>Embryophyta</taxon>
        <taxon>Tracheophyta</taxon>
        <taxon>Spermatophyta</taxon>
        <taxon>Magnoliopsida</taxon>
        <taxon>Liliopsida</taxon>
        <taxon>Arecaceae</taxon>
        <taxon>Arecoideae</taxon>
        <taxon>Cocoseae</taxon>
        <taxon>Elaeidinae</taxon>
        <taxon>Elaeis</taxon>
    </lineage>
</organism>
<dbReference type="AlphaFoldDB" id="A0A6I9QF54"/>
<protein>
    <submittedName>
        <fullName evidence="3 4">Uncharacterized protein LOC105034259 isoform X1</fullName>
    </submittedName>
</protein>
<evidence type="ECO:0000313" key="3">
    <source>
        <dbReference type="RefSeq" id="XP_010907637.1"/>
    </source>
</evidence>
<dbReference type="Proteomes" id="UP000504607">
    <property type="component" value="Unplaced"/>
</dbReference>
<feature type="region of interest" description="Disordered" evidence="1">
    <location>
        <begin position="165"/>
        <end position="192"/>
    </location>
</feature>
<dbReference type="RefSeq" id="XP_073112760.1">
    <property type="nucleotide sequence ID" value="XM_073256659.1"/>
</dbReference>
<proteinExistence type="predicted"/>
<feature type="compositionally biased region" description="Basic and acidic residues" evidence="1">
    <location>
        <begin position="105"/>
        <end position="121"/>
    </location>
</feature>
<dbReference type="RefSeq" id="XP_073112759.1">
    <property type="nucleotide sequence ID" value="XM_073256658.1"/>
</dbReference>
<keyword evidence="2" id="KW-1185">Reference proteome</keyword>